<dbReference type="PROSITE" id="PS50158">
    <property type="entry name" value="ZF_CCHC"/>
    <property type="match status" value="1"/>
</dbReference>
<dbReference type="Pfam" id="PF14223">
    <property type="entry name" value="Retrotran_gag_2"/>
    <property type="match status" value="1"/>
</dbReference>
<dbReference type="GO" id="GO:0008270">
    <property type="term" value="F:zinc ion binding"/>
    <property type="evidence" value="ECO:0007669"/>
    <property type="project" value="UniProtKB-KW"/>
</dbReference>
<dbReference type="PANTHER" id="PTHR35317:SF28">
    <property type="entry name" value="ZINC FINGER, CCHC-TYPE, RIBONUCLEASE H-LIKE DOMAIN, GAG-PRE-INTEGRASE DOMAIN PROTEIN-RELATED"/>
    <property type="match status" value="1"/>
</dbReference>
<dbReference type="STRING" id="3635.A0A1U8L7Z3"/>
<reference evidence="5" key="2">
    <citation type="submission" date="2025-08" db="UniProtKB">
        <authorList>
            <consortium name="RefSeq"/>
        </authorList>
    </citation>
    <scope>IDENTIFICATION</scope>
</reference>
<evidence type="ECO:0000313" key="5">
    <source>
        <dbReference type="RefSeq" id="XP_016709274.1"/>
    </source>
</evidence>
<keyword evidence="1" id="KW-0862">Zinc</keyword>
<feature type="domain" description="CCHC-type" evidence="3">
    <location>
        <begin position="299"/>
        <end position="312"/>
    </location>
</feature>
<dbReference type="Pfam" id="PF00098">
    <property type="entry name" value="zf-CCHC"/>
    <property type="match status" value="1"/>
</dbReference>
<dbReference type="SUPFAM" id="SSF57756">
    <property type="entry name" value="Retrovirus zinc finger-like domains"/>
    <property type="match status" value="1"/>
</dbReference>
<evidence type="ECO:0000256" key="2">
    <source>
        <dbReference type="SAM" id="MobiDB-lite"/>
    </source>
</evidence>
<protein>
    <recommendedName>
        <fullName evidence="3">CCHC-type domain-containing protein</fullName>
    </recommendedName>
</protein>
<name>A0A1U8L7Z3_GOSHI</name>
<dbReference type="SMART" id="SM00343">
    <property type="entry name" value="ZnF_C2HC"/>
    <property type="match status" value="1"/>
</dbReference>
<keyword evidence="4" id="KW-1185">Reference proteome</keyword>
<keyword evidence="1" id="KW-0479">Metal-binding</keyword>
<feature type="region of interest" description="Disordered" evidence="2">
    <location>
        <begin position="224"/>
        <end position="291"/>
    </location>
</feature>
<dbReference type="PaxDb" id="3635-A0A1U8L7Z3"/>
<feature type="compositionally biased region" description="Basic and acidic residues" evidence="2">
    <location>
        <begin position="228"/>
        <end position="242"/>
    </location>
</feature>
<dbReference type="KEGG" id="ghi:107923602"/>
<evidence type="ECO:0000313" key="4">
    <source>
        <dbReference type="Proteomes" id="UP000818029"/>
    </source>
</evidence>
<evidence type="ECO:0000256" key="1">
    <source>
        <dbReference type="PROSITE-ProRule" id="PRU00047"/>
    </source>
</evidence>
<dbReference type="GeneID" id="107923602"/>
<dbReference type="PANTHER" id="PTHR35317">
    <property type="entry name" value="OS04G0629600 PROTEIN"/>
    <property type="match status" value="1"/>
</dbReference>
<dbReference type="GO" id="GO:0003676">
    <property type="term" value="F:nucleic acid binding"/>
    <property type="evidence" value="ECO:0007669"/>
    <property type="project" value="InterPro"/>
</dbReference>
<reference evidence="4" key="1">
    <citation type="journal article" date="2020" name="Nat. Genet.">
        <title>Genomic diversifications of five Gossypium allopolyploid species and their impact on cotton improvement.</title>
        <authorList>
            <person name="Chen Z.J."/>
            <person name="Sreedasyam A."/>
            <person name="Ando A."/>
            <person name="Song Q."/>
            <person name="De Santiago L.M."/>
            <person name="Hulse-Kemp A.M."/>
            <person name="Ding M."/>
            <person name="Ye W."/>
            <person name="Kirkbride R.C."/>
            <person name="Jenkins J."/>
            <person name="Plott C."/>
            <person name="Lovell J."/>
            <person name="Lin Y.M."/>
            <person name="Vaughn R."/>
            <person name="Liu B."/>
            <person name="Simpson S."/>
            <person name="Scheffler B.E."/>
            <person name="Wen L."/>
            <person name="Saski C.A."/>
            <person name="Grover C.E."/>
            <person name="Hu G."/>
            <person name="Conover J.L."/>
            <person name="Carlson J.W."/>
            <person name="Shu S."/>
            <person name="Boston L.B."/>
            <person name="Williams M."/>
            <person name="Peterson D.G."/>
            <person name="McGee K."/>
            <person name="Jones D.C."/>
            <person name="Wendel J.F."/>
            <person name="Stelly D.M."/>
            <person name="Grimwood J."/>
            <person name="Schmutz J."/>
        </authorList>
    </citation>
    <scope>NUCLEOTIDE SEQUENCE [LARGE SCALE GENOMIC DNA]</scope>
    <source>
        <strain evidence="4">cv. TM-1</strain>
    </source>
</reference>
<evidence type="ECO:0000259" key="3">
    <source>
        <dbReference type="PROSITE" id="PS50158"/>
    </source>
</evidence>
<organism evidence="4 5">
    <name type="scientific">Gossypium hirsutum</name>
    <name type="common">Upland cotton</name>
    <name type="synonym">Gossypium mexicanum</name>
    <dbReference type="NCBI Taxonomy" id="3635"/>
    <lineage>
        <taxon>Eukaryota</taxon>
        <taxon>Viridiplantae</taxon>
        <taxon>Streptophyta</taxon>
        <taxon>Embryophyta</taxon>
        <taxon>Tracheophyta</taxon>
        <taxon>Spermatophyta</taxon>
        <taxon>Magnoliopsida</taxon>
        <taxon>eudicotyledons</taxon>
        <taxon>Gunneridae</taxon>
        <taxon>Pentapetalae</taxon>
        <taxon>rosids</taxon>
        <taxon>malvids</taxon>
        <taxon>Malvales</taxon>
        <taxon>Malvaceae</taxon>
        <taxon>Malvoideae</taxon>
        <taxon>Gossypium</taxon>
    </lineage>
</organism>
<gene>
    <name evidence="5" type="primary">LOC107923602</name>
</gene>
<dbReference type="RefSeq" id="XP_016709274.1">
    <property type="nucleotide sequence ID" value="XM_016853785.1"/>
</dbReference>
<proteinExistence type="predicted"/>
<dbReference type="InterPro" id="IPR036875">
    <property type="entry name" value="Znf_CCHC_sf"/>
</dbReference>
<accession>A0A1U8L7Z3</accession>
<dbReference type="Gene3D" id="4.10.60.10">
    <property type="entry name" value="Zinc finger, CCHC-type"/>
    <property type="match status" value="1"/>
</dbReference>
<dbReference type="AlphaFoldDB" id="A0A1U8L7Z3"/>
<keyword evidence="1" id="KW-0863">Zinc-finger</keyword>
<feature type="compositionally biased region" description="Basic residues" evidence="2">
    <location>
        <begin position="281"/>
        <end position="291"/>
    </location>
</feature>
<dbReference type="Proteomes" id="UP000818029">
    <property type="component" value="Chromosome A11"/>
</dbReference>
<dbReference type="InterPro" id="IPR001878">
    <property type="entry name" value="Znf_CCHC"/>
</dbReference>
<sequence>MNNNSIPLSSVPQLTKENYGKWSIQMKALLGSLEVWEIVEKGYNEVEAEEEEGLTQVQKESLRKSRKKNQQALFWIYQGVQSYEAAWEKIACATTAKQAWEFLQNSFKGDEKVKRVRLQTLRGEFERLQKTESESVSDYCSRVLSIVNQLKRNGETMDDIHGVEKILRSLDSRFDYIVVAIEESKDLSTMTIDELTGSLQAHEERLNKKKKEVDLDQAFQSKLSLNENKGDFKNQRGRDRGRGRGRNFRGRGSNAREKGEDVSMENGWKEANQSQNFRGSQRGRGRGNQRGRGRGYFECYNCRKPGHLASECWYKKEEKNEANIVQNNQEQK</sequence>